<dbReference type="PANTHER" id="PTHR18964:SF149">
    <property type="entry name" value="BIFUNCTIONAL UDP-N-ACETYLGLUCOSAMINE 2-EPIMERASE_N-ACETYLMANNOSAMINE KINASE"/>
    <property type="match status" value="1"/>
</dbReference>
<evidence type="ECO:0000256" key="1">
    <source>
        <dbReference type="ARBA" id="ARBA00006479"/>
    </source>
</evidence>
<dbReference type="OrthoDB" id="3464494at2"/>
<dbReference type="AlphaFoldDB" id="A0A261FCK1"/>
<sequence>MADFDKAALLPPQAAQPWFDGSEWTHRLAADILMYGPISRTGLARLHSLSQGTVSRITADLIYDGVITSTDEENSHSPVDEQDAEDKDSAGRGRPQTNLRINDDANTFVGINLRGEVARAMLVNTSCKQQGSVHEEYFTDTTPENVTRSLAKLIDQCCDEAKSLNLPTPRMIGVSIGGHIMDDGTVDQAPFLAWNHRVDLGGMVSELTNIPCYIFNNLDSLLRYQQWFGAGIGETDFAIVTVGAGVGYGLVSGGEVVQAPGESYGLAGHILIDPDGPACLSGRRHRGCSQCLTNDSLAQEYSEMMGSPKTFDDYAHDVEQGVPQAKRLVQREAFRMGALLAVVANMAMPRTIFISGESCSILKYAMESIRMGLAEYRPSRAPEVEFSILQDDDSPWMMGAATEAIRLFVLGPKMALRSALTRE</sequence>
<dbReference type="Gene3D" id="1.10.10.10">
    <property type="entry name" value="Winged helix-like DNA-binding domain superfamily/Winged helix DNA-binding domain"/>
    <property type="match status" value="1"/>
</dbReference>
<organism evidence="3 4">
    <name type="scientific">Aeriscardovia aeriphila</name>
    <dbReference type="NCBI Taxonomy" id="218139"/>
    <lineage>
        <taxon>Bacteria</taxon>
        <taxon>Bacillati</taxon>
        <taxon>Actinomycetota</taxon>
        <taxon>Actinomycetes</taxon>
        <taxon>Bifidobacteriales</taxon>
        <taxon>Bifidobacteriaceae</taxon>
        <taxon>Aeriscardovia</taxon>
    </lineage>
</organism>
<reference evidence="3 4" key="1">
    <citation type="journal article" date="2017" name="BMC Genomics">
        <title>Comparative genomic and phylogenomic analyses of the Bifidobacteriaceae family.</title>
        <authorList>
            <person name="Lugli G.A."/>
            <person name="Milani C."/>
            <person name="Turroni F."/>
            <person name="Duranti S."/>
            <person name="Mancabelli L."/>
            <person name="Mangifesta M."/>
            <person name="Ferrario C."/>
            <person name="Modesto M."/>
            <person name="Mattarelli P."/>
            <person name="Jiri K."/>
            <person name="van Sinderen D."/>
            <person name="Ventura M."/>
        </authorList>
    </citation>
    <scope>NUCLEOTIDE SEQUENCE [LARGE SCALE GENOMIC DNA]</scope>
    <source>
        <strain evidence="3 4">LMG 21773</strain>
    </source>
</reference>
<dbReference type="SUPFAM" id="SSF53067">
    <property type="entry name" value="Actin-like ATPase domain"/>
    <property type="match status" value="1"/>
</dbReference>
<keyword evidence="4" id="KW-1185">Reference proteome</keyword>
<dbReference type="SUPFAM" id="SSF46785">
    <property type="entry name" value="Winged helix' DNA-binding domain"/>
    <property type="match status" value="1"/>
</dbReference>
<accession>A0A261FCK1</accession>
<dbReference type="InterPro" id="IPR036388">
    <property type="entry name" value="WH-like_DNA-bd_sf"/>
</dbReference>
<dbReference type="Gene3D" id="3.30.420.40">
    <property type="match status" value="2"/>
</dbReference>
<proteinExistence type="inferred from homology"/>
<feature type="region of interest" description="Disordered" evidence="2">
    <location>
        <begin position="69"/>
        <end position="99"/>
    </location>
</feature>
<dbReference type="Proteomes" id="UP000228976">
    <property type="component" value="Unassembled WGS sequence"/>
</dbReference>
<dbReference type="Pfam" id="PF00480">
    <property type="entry name" value="ROK"/>
    <property type="match status" value="1"/>
</dbReference>
<evidence type="ECO:0000313" key="4">
    <source>
        <dbReference type="Proteomes" id="UP000228976"/>
    </source>
</evidence>
<evidence type="ECO:0000313" key="3">
    <source>
        <dbReference type="EMBL" id="OZG56844.1"/>
    </source>
</evidence>
<gene>
    <name evidence="3" type="ORF">AEAE_0153</name>
</gene>
<dbReference type="PANTHER" id="PTHR18964">
    <property type="entry name" value="ROK (REPRESSOR, ORF, KINASE) FAMILY"/>
    <property type="match status" value="1"/>
</dbReference>
<name>A0A261FCK1_9BIFI</name>
<protein>
    <submittedName>
        <fullName evidence="3">NagC family transcriptional regulator</fullName>
    </submittedName>
</protein>
<comment type="caution">
    <text evidence="3">The sequence shown here is derived from an EMBL/GenBank/DDBJ whole genome shotgun (WGS) entry which is preliminary data.</text>
</comment>
<dbReference type="InterPro" id="IPR043129">
    <property type="entry name" value="ATPase_NBD"/>
</dbReference>
<dbReference type="InterPro" id="IPR000600">
    <property type="entry name" value="ROK"/>
</dbReference>
<evidence type="ECO:0000256" key="2">
    <source>
        <dbReference type="SAM" id="MobiDB-lite"/>
    </source>
</evidence>
<dbReference type="RefSeq" id="WP_094689274.1">
    <property type="nucleotide sequence ID" value="NZ_JACBYZ010000001.1"/>
</dbReference>
<dbReference type="InterPro" id="IPR036390">
    <property type="entry name" value="WH_DNA-bd_sf"/>
</dbReference>
<dbReference type="EMBL" id="MWWU01000001">
    <property type="protein sequence ID" value="OZG56844.1"/>
    <property type="molecule type" value="Genomic_DNA"/>
</dbReference>
<comment type="similarity">
    <text evidence="1">Belongs to the ROK (NagC/XylR) family.</text>
</comment>